<dbReference type="PANTHER" id="PTHR34219">
    <property type="entry name" value="IRON-REGULATED INNER MEMBRANE PROTEIN-RELATED"/>
    <property type="match status" value="1"/>
</dbReference>
<dbReference type="HOGENOM" id="CLU_066006_0_0_5"/>
<accession>Q0AT87</accession>
<proteinExistence type="predicted"/>
<dbReference type="AlphaFoldDB" id="Q0AT87"/>
<dbReference type="KEGG" id="mmr:Mmar10_0204"/>
<dbReference type="STRING" id="394221.Mmar10_0204"/>
<organism evidence="1 2">
    <name type="scientific">Maricaulis maris (strain MCS10)</name>
    <name type="common">Caulobacter maris</name>
    <dbReference type="NCBI Taxonomy" id="394221"/>
    <lineage>
        <taxon>Bacteria</taxon>
        <taxon>Pseudomonadati</taxon>
        <taxon>Pseudomonadota</taxon>
        <taxon>Alphaproteobacteria</taxon>
        <taxon>Maricaulales</taxon>
        <taxon>Maricaulaceae</taxon>
        <taxon>Maricaulis</taxon>
    </lineage>
</organism>
<protein>
    <recommendedName>
        <fullName evidence="3">PepSY domain-containing protein</fullName>
    </recommendedName>
</protein>
<dbReference type="EMBL" id="CP000449">
    <property type="protein sequence ID" value="ABI64500.1"/>
    <property type="molecule type" value="Genomic_DNA"/>
</dbReference>
<evidence type="ECO:0000313" key="1">
    <source>
        <dbReference type="EMBL" id="ABI64500.1"/>
    </source>
</evidence>
<reference evidence="1 2" key="1">
    <citation type="submission" date="2006-08" db="EMBL/GenBank/DDBJ databases">
        <title>Complete sequence of Maricaulis maris MCS10.</title>
        <authorList>
            <consortium name="US DOE Joint Genome Institute"/>
            <person name="Copeland A."/>
            <person name="Lucas S."/>
            <person name="Lapidus A."/>
            <person name="Barry K."/>
            <person name="Detter J.C."/>
            <person name="Glavina del Rio T."/>
            <person name="Hammon N."/>
            <person name="Israni S."/>
            <person name="Dalin E."/>
            <person name="Tice H."/>
            <person name="Pitluck S."/>
            <person name="Saunders E."/>
            <person name="Brettin T."/>
            <person name="Bruce D."/>
            <person name="Han C."/>
            <person name="Tapia R."/>
            <person name="Gilna P."/>
            <person name="Schmutz J."/>
            <person name="Larimer F."/>
            <person name="Land M."/>
            <person name="Hauser L."/>
            <person name="Kyrpides N."/>
            <person name="Mikhailova N."/>
            <person name="Viollier P."/>
            <person name="Stephens C."/>
            <person name="Richardson P."/>
        </authorList>
    </citation>
    <scope>NUCLEOTIDE SEQUENCE [LARGE SCALE GENOMIC DNA]</scope>
    <source>
        <strain evidence="1 2">MCS10</strain>
    </source>
</reference>
<dbReference type="Proteomes" id="UP000001964">
    <property type="component" value="Chromosome"/>
</dbReference>
<dbReference type="eggNOG" id="COG3182">
    <property type="taxonomic scope" value="Bacteria"/>
</dbReference>
<sequence length="251" mass="28603">MTSFLRWTIRVHKWIALIVGIQIILWVAGGVVMTVLSIESVRGEHNIAVSAPFAIQPANLISPQSAIDVLELDEGVLEVRLQTWQDQPVYNVFRLDGSSSLVDARTGERITPISEETAVAVALSDYAGDPQIEVVEFFAEPTWEYRRPGSAWRISFADGEGTRIYVSPDTGLVTARRNDRWRFFDFFWMLHIMDYEEREDFNTFHLQAFAVLALISVLAGFVLLIIRMQRLVRVEMAKRKLKRSTPQSTQS</sequence>
<dbReference type="RefSeq" id="WP_011642147.1">
    <property type="nucleotide sequence ID" value="NC_008347.1"/>
</dbReference>
<keyword evidence="2" id="KW-1185">Reference proteome</keyword>
<evidence type="ECO:0000313" key="2">
    <source>
        <dbReference type="Proteomes" id="UP000001964"/>
    </source>
</evidence>
<dbReference type="Pfam" id="PF03929">
    <property type="entry name" value="PepSY_TM"/>
    <property type="match status" value="1"/>
</dbReference>
<dbReference type="OrthoDB" id="9806195at2"/>
<dbReference type="PANTHER" id="PTHR34219:SF6">
    <property type="entry name" value="BLR3280 PROTEIN"/>
    <property type="match status" value="1"/>
</dbReference>
<gene>
    <name evidence="1" type="ordered locus">Mmar10_0204</name>
</gene>
<evidence type="ECO:0008006" key="3">
    <source>
        <dbReference type="Google" id="ProtNLM"/>
    </source>
</evidence>
<dbReference type="InterPro" id="IPR005625">
    <property type="entry name" value="PepSY-ass_TM"/>
</dbReference>
<name>Q0AT87_MARMM</name>